<sequence length="210" mass="24008">MTTQDQTRGRESDGITPLAWLTWWVTDCLLQADPSWWTGDMMLPDSPQRRDWLYVNAVQLNHYFSLPLVLPPNPHASLMQMGRLDTVQRETVLRLMARVCQPLREPNHADAEAIWCERLAKALRPGLWLPTPVAFSAQSPLAPSVSCYQNALTLLRIRYGEACWPRLRLLFPRDWPRDWGTHCHIPTVSLPTARLNALCDALIWKASTSA</sequence>
<proteinExistence type="predicted"/>
<dbReference type="AlphaFoldDB" id="A0A9X8P5E6"/>
<name>A0A9X8P5E6_9GAMM</name>
<gene>
    <name evidence="1" type="ORF">CLR69_04165</name>
</gene>
<organism evidence="1 2">
    <name type="scientific">Pectobacterium zantedeschiae</name>
    <dbReference type="NCBI Taxonomy" id="2034769"/>
    <lineage>
        <taxon>Bacteria</taxon>
        <taxon>Pseudomonadati</taxon>
        <taxon>Pseudomonadota</taxon>
        <taxon>Gammaproteobacteria</taxon>
        <taxon>Enterobacterales</taxon>
        <taxon>Pectobacteriaceae</taxon>
        <taxon>Pectobacterium</taxon>
    </lineage>
</organism>
<reference evidence="1 2" key="1">
    <citation type="journal article" date="2018" name="Syst. Appl. Microbiol.">
        <title>Pectobacterium zantedeschiae sp. nov. a new species of a soft rot pathogen isolated from Calla lily (Zantedeschia spp.).</title>
        <authorList>
            <person name="Waleron M."/>
            <person name="Misztak A."/>
            <person name="Waleron M."/>
            <person name="Franczuk M."/>
            <person name="Jonca J."/>
            <person name="Wielgomas B."/>
            <person name="Mikicinski A."/>
            <person name="Popovic T."/>
            <person name="Waleron K."/>
        </authorList>
    </citation>
    <scope>NUCLEOTIDE SEQUENCE [LARGE SCALE GENOMIC DNA]</scope>
    <source>
        <strain evidence="1 2">9M</strain>
    </source>
</reference>
<protein>
    <submittedName>
        <fullName evidence="1">Type III secretion protein</fullName>
    </submittedName>
</protein>
<dbReference type="RefSeq" id="WP_129711549.1">
    <property type="nucleotide sequence ID" value="NZ_JBEHFA010000003.1"/>
</dbReference>
<evidence type="ECO:0000313" key="1">
    <source>
        <dbReference type="EMBL" id="RYC44245.1"/>
    </source>
</evidence>
<evidence type="ECO:0000313" key="2">
    <source>
        <dbReference type="Proteomes" id="UP001138460"/>
    </source>
</evidence>
<comment type="caution">
    <text evidence="1">The sequence shown here is derived from an EMBL/GenBank/DDBJ whole genome shotgun (WGS) entry which is preliminary data.</text>
</comment>
<dbReference type="OrthoDB" id="7013311at2"/>
<accession>A0A9X8P5E6</accession>
<keyword evidence="2" id="KW-1185">Reference proteome</keyword>
<dbReference type="EMBL" id="NWTM01000001">
    <property type="protein sequence ID" value="RYC44245.1"/>
    <property type="molecule type" value="Genomic_DNA"/>
</dbReference>
<dbReference type="Proteomes" id="UP001138460">
    <property type="component" value="Unassembled WGS sequence"/>
</dbReference>